<organism evidence="2 3">
    <name type="scientific">Chitinophaga varians</name>
    <dbReference type="NCBI Taxonomy" id="2202339"/>
    <lineage>
        <taxon>Bacteria</taxon>
        <taxon>Pseudomonadati</taxon>
        <taxon>Bacteroidota</taxon>
        <taxon>Chitinophagia</taxon>
        <taxon>Chitinophagales</taxon>
        <taxon>Chitinophagaceae</taxon>
        <taxon>Chitinophaga</taxon>
    </lineage>
</organism>
<dbReference type="RefSeq" id="WP_168869445.1">
    <property type="nucleotide sequence ID" value="NZ_JABAIA010000001.1"/>
</dbReference>
<feature type="domain" description="LysM" evidence="1">
    <location>
        <begin position="1544"/>
        <end position="1590"/>
    </location>
</feature>
<evidence type="ECO:0000313" key="3">
    <source>
        <dbReference type="Proteomes" id="UP000570474"/>
    </source>
</evidence>
<keyword evidence="3" id="KW-1185">Reference proteome</keyword>
<name>A0A847RRK9_9BACT</name>
<gene>
    <name evidence="2" type="ORF">HGH92_03930</name>
</gene>
<evidence type="ECO:0000313" key="2">
    <source>
        <dbReference type="EMBL" id="NLR63447.1"/>
    </source>
</evidence>
<dbReference type="InterPro" id="IPR018392">
    <property type="entry name" value="LysM"/>
</dbReference>
<sequence length="3972" mass="427406">MSATSVYNALNDAIHNSSLDLWTTANSSTDLTGLVPVMELFGIRSSYMLTNVALTMSPSGTSVLLSGSGSFTGSAVYPVTATMRYMQEGNVFSLMLAVKTDWVFSDFFTPLPLTYMQVPAIAEGVTWYDSILTGMKVGAAEFSGASGATSLSLTGFLLLPDENQPDKKHLLDKTPMIGPWPLRITGTVTMPDADRTYPLMNINATGSATVIDAGSEPGVQGPQPIALINPGLNFVIAPLSQPQPGITAFSTVYLYGDFAIGKIQGRIQTIILSTNDLWNFVVLFKKETASLVQGLAELIGIFGVDLPLPMNFPVLSDFYVAEIDMDLLNSGTDQFPIFSLNAFGMTIQSDKTWDPPVPFVTVNKVGTHWVWTWSEVLTDTGDYVKTHVVTGSVFGTMNFGSKGSTVVVIPPSPDNPNSRRELLVLNDQTVSFDLKVSLPDLIISGTLAKDSYIPIGSAFAYFFGSSGPSTGLQTMNVTKLKFSADPIGQNYFATAGILFGDPAHPDAVQGWEINLYIATILVEGMEFDIALNNGKISGSLSGTFYLKQGPPGNYNLPRFLISAEYPVQDPETPQGWTLSGKLYEGTSIDLVDLVQRFIYGEGHTKPDWIPDILVDRLYATFVTGSKKDGIQIVKPSYTFGATISARWEPTIFDTQLKINASASIDMEKPATADKATGKISGMFSVNKIRLSAALTFGVPEATYLFKVEFDNIWLQATTSWRGEQNNRHQVVSLQLGGVTLGDILEYLVNLAAPTIGFRLDSPWDVLKQIDLSRFVLTIDPKDNIVEFVFNAKVDLVIAQLDSIGVRYSRQSGQGKVDMILTGSFMGQRYTNDNPLSWDVVNDPPPAVPGQGQHLIDLRYLGLGQRVTFIGDTPNTVAESIAKLRKDMTPPPSDGSPMPATMQYSTESQWLIGLDMTLMNTIDLGFIFNDPRLYGLSIALGGERAGALAGLKFEILYKKITDEIGMFRIEFQVPDMFRTIQLGVVTITLGIVVIEIYTNGNFKIDLGFPYNRNFARSFSLQAYIFIGRGGFYFGLLNGDTSTQVPRISNGTFSPVIELGIGIAAGVGREIRAGILSGGAYVELQVIFQGVLAWFNPSSNGSASVTYFKCQGVAALYGKIYGSVDFAVVKVSVTLEAYVQISIIYESYQPMVLTLAAAVSAKASIKILFIRIHFSFSVKLEIQFVIGSAQPTPWILSNNNGSSKSTLAAQGHTPVAYRSKQNFCFSNNRYRRLKALRNTHDTALRRMRAAGVITGDVSSGYVLHWKPDNKVFTDSPRKAHLTLLPAFTVADVPVNWNDTIPDNPNPVYRSAFVLFADTGMSPTATDAAACAIRSAAHSAMTATDNDTSLLAADILTQGLLLYTVNALPRDAGEGNNITAGQIQLLLEQLDMPDTMATGLSITDLATFFSTNINLWISGDTDPRPDEKSAMVLPIPPFLSWTSPQGGNIDFNTKNKIGPWYEWEISKLLGAYFPVGNEAGGKPSDDDPAAYESFSSFMFRDFCLMLIQNGVQEMQKHLDNTTVTVQEIQGVVQDLEQVAAALPTATVIYIICSGDTVENVAEHLGATPEELLFLNPALPATLSSNPVGTSISVILGVAPEILGLDNADKPFNINQCMLGTLVHQAATGETLNSIATLFQLASAADMLGYHNPAFPDLSSGNNILKAGAAFDLPQRLFTRAPADFVQLRTAGAFFVRYTDLAVLINTPLPEMANWYAQAIAELNKTLLDSLFPSQPVPASVELPPGHSLSVPNAYHIAYKETGNTNAYTTIAGDTLERIGFALAFQQDFGTTTPPGVPQWPTFRDAVTAAGAQSWNIPAQQGLITEPGSTIESLTRQLIIDASWTNTNPLSPSTGVWTYDWTNVAVWIGPANILAPVAAVTVPNAKTAVFDAGTLNFNVLNTTYGLPVTDAATRLKGVPGLFAKDTILLVKHLPAQDIDVLIKAVLNGDSFASIVNQSSRMLMSGLRLPGLKEDGGHVVANPATSLPLYDLTGQQFSVAVNKDQPADTALSLALSSEQPWIELFNAITVQPGQTLAQLEQTYPNLLIYNPGLNEDTFKVGMVLLTATTTTLSYSYTNQQILDASPATGLSIVAVPPALTAPSVMKIKGTVPRTYGLEHRIELQSPMALPIPQVQGQQNVTGNPGLWMLPPDLIDKALARVATPYEILATRQGSPAGSDAVQMDNSTFGAIIPFKIKRLDDEATQFSLIGVDTDKRDELLLISSWLHSQAPGDKTAAYLLLSPAPDATNTAGLTVLANDPARAFLVKTNLSTISMPPSLLMDAPKGAVPDPGYFASMSLLADFLVLLWEGSVVGGTGYYFSPGIKLPGSAFDQQGNIVLQLLVIAGTQQDVAPGGRSLLPFNNCALIGPGADSAQLSIYIESNGSTDPSETVTQALVPPGNVGFEFLTKNPDTLTADDKETLLKTMYSLMTFGVASQAGSPFEAPPSGMPVVPDPSDGDPSEPWQKARAFRKARAAGLALDEPEKPYWQYSQVMPVSRFIKPGTPLAAPDVNGLPPVKGDPYQGFGTQASLPTANFVFGFGDVLGNRTGANGPGQGTTPVNVGYTDNMIGIGDWPSTARYFTVQKVNNDAQITAVVAPRPSELMPSPSQSGDVNKDQIVQQQQKYSQSYYQLVQPGVNAWLVSSLHFISDPHYGNKGTQIDVRPLWRFAAGAYAVTSSVGMLSAAKPTDCATPGDIITKYGVRYAELAMANADTLTEELFGSTLPVVPAYYPFVEHLSITDMAALPPKGWPAPAPDVLLTNNDTLLLKIGAALTIPAKTINTGASAPTHSMQVLADGNYTRVIDLATVNSALPVLQEGFEFAVEVDDDTEVVVTVDAVNNSFDKVIILFANAGVNITVAALADQYKDVEGVLAADKSLSVLTYVAQKGNTLSDNNSGVKLADLVSANLTTKDLFDPGALLYFGDFAGITAGDSADTLRQFAERYACPMELLLKANAVFTLPASSKFVVPGTLSWPADTISLRVPYTIASADTLNDIAARFNFNAASGAAGQQLATLNENMPGTLMSNIDLVIPVGGTNYTVNTGTDPSFASVLKSLQQQASSATLADLVNAIGGTPDKLAPGGLFVCPPALLAQTTAPQSIQSIYNVSAGAFALANTAVQHLIASNVELKATDPEGKIVTVTTAGNDTFNSLITRFAEAKVLLSADEIVNANPTAMLFEQQAIALLPPAQVTFPVNIGQGGPYAVPVGPLQVSVRLLRPAALIYPGFETPDGTGPVEMAESDFPAPVNSKDAKSSLTYNQFIDDMTKALDKLRLGTGQVSGVAQDLWQVEFDDNGIKSVTLEGATTVKGQKQPRFFALMPLYSNLVTRPVQVAPLNTNGTLGTPQDISYQSIDTELWARRFLEDMDRFLSGPYATAVYNNAAIRDQLKTVMNAKAAMIPKIAAGLNTVLDVTDPGKQPALVSAVDTMKQMLGISLANTYEAAVMVQYDSTVNSAWQKGPGLMPANLYGQADIKTAAGGPVPGLTIMAAKTDLSKDKSYVNFLLLLDNPAFHKDVSGSFAYNISNLEFNISSNNVPQNYNASDWLTFTPLLTSTTKPAALKGTDPGKVDVPIPLRNFPELPKIVVQQVVQSYPDGTQDTSKLGLWNYEFVYTHQHAEQDYVMIKTEFNLGAGATPKALLTQPRDLFTELAQYVNVADPLWGLLQALTDKSSTYDPVSVANAVRTFATLAANVAEYWSVRLKPSDFYAHPQELMVSRSSYSFNARVGYRANKDLNELTLTGLDATPGPNNTWPEVHVQIPTTGLFIQLQRQTPQQNSTTYLVPQEIEIPPVAWPVFKLVWTDLNLAMVQNARTQMNVQRNQNLLDNVSTNSAFIFTTDTVIAPSVITPLNNFSKRVYINGLGNTLTDALNACFTALFGSGMSGQKVTFELRYGFELVPPSEEADEGLVTYLPIGLYPNQTLSANTAAALNEVVQTWKGINNPVERGGEWVFSMKLYSQVSSSAYSLMNIEHLVYKLDAN</sequence>
<protein>
    <recommendedName>
        <fullName evidence="1">LysM domain-containing protein</fullName>
    </recommendedName>
</protein>
<comment type="caution">
    <text evidence="2">The sequence shown here is derived from an EMBL/GenBank/DDBJ whole genome shotgun (WGS) entry which is preliminary data.</text>
</comment>
<accession>A0A847RRK9</accession>
<dbReference type="PROSITE" id="PS51782">
    <property type="entry name" value="LYSM"/>
    <property type="match status" value="1"/>
</dbReference>
<dbReference type="Proteomes" id="UP000570474">
    <property type="component" value="Unassembled WGS sequence"/>
</dbReference>
<evidence type="ECO:0000259" key="1">
    <source>
        <dbReference type="PROSITE" id="PS51782"/>
    </source>
</evidence>
<reference evidence="2 3" key="1">
    <citation type="submission" date="2020-04" db="EMBL/GenBank/DDBJ databases">
        <authorList>
            <person name="Yin C."/>
        </authorList>
    </citation>
    <scope>NUCLEOTIDE SEQUENCE [LARGE SCALE GENOMIC DNA]</scope>
    <source>
        <strain evidence="2 3">Ae27</strain>
    </source>
</reference>
<dbReference type="EMBL" id="JABAIA010000001">
    <property type="protein sequence ID" value="NLR63447.1"/>
    <property type="molecule type" value="Genomic_DNA"/>
</dbReference>
<proteinExistence type="predicted"/>